<comment type="caution">
    <text evidence="1">The sequence shown here is derived from an EMBL/GenBank/DDBJ whole genome shotgun (WGS) entry which is preliminary data.</text>
</comment>
<proteinExistence type="predicted"/>
<dbReference type="EMBL" id="SMGR01000001">
    <property type="protein sequence ID" value="TCL08952.1"/>
    <property type="molecule type" value="Genomic_DNA"/>
</dbReference>
<dbReference type="Proteomes" id="UP000295673">
    <property type="component" value="Unassembled WGS sequence"/>
</dbReference>
<gene>
    <name evidence="1" type="ORF">BXY66_0993</name>
</gene>
<accession>A0A4R1NV61</accession>
<keyword evidence="2" id="KW-1185">Reference proteome</keyword>
<evidence type="ECO:0000313" key="1">
    <source>
        <dbReference type="EMBL" id="TCL08952.1"/>
    </source>
</evidence>
<sequence length="224" mass="25701">MRATLVLICLFLISCGRPLTETERAFMEDLAGETFEAKPVRITKNAPLGVATFQREARPRVACRERIFPPIKEEVVTTSPAGVVLWNQLYTSKDWSTANYMPSYPEKIHLNAAMYFAHEMVHVWQWQNREMTGYSPWKAAEEHQYSDDPYLFEVTDNASFLNYGYEQQASVVEEYLCCALLDPDAPRTSRLAELVAEVFPIENLPQPSEVILPWDEAETRGICR</sequence>
<organism evidence="1 2">
    <name type="scientific">Shimia isoporae</name>
    <dbReference type="NCBI Taxonomy" id="647720"/>
    <lineage>
        <taxon>Bacteria</taxon>
        <taxon>Pseudomonadati</taxon>
        <taxon>Pseudomonadota</taxon>
        <taxon>Alphaproteobacteria</taxon>
        <taxon>Rhodobacterales</taxon>
        <taxon>Roseobacteraceae</taxon>
    </lineage>
</organism>
<evidence type="ECO:0000313" key="2">
    <source>
        <dbReference type="Proteomes" id="UP000295673"/>
    </source>
</evidence>
<dbReference type="RefSeq" id="WP_132859034.1">
    <property type="nucleotide sequence ID" value="NZ_SMGR01000001.1"/>
</dbReference>
<dbReference type="PROSITE" id="PS51257">
    <property type="entry name" value="PROKAR_LIPOPROTEIN"/>
    <property type="match status" value="1"/>
</dbReference>
<protein>
    <submittedName>
        <fullName evidence="1">Uncharacterized protein</fullName>
    </submittedName>
</protein>
<reference evidence="1 2" key="1">
    <citation type="submission" date="2019-03" db="EMBL/GenBank/DDBJ databases">
        <title>Genomic Encyclopedia of Archaeal and Bacterial Type Strains, Phase II (KMG-II): from individual species to whole genera.</title>
        <authorList>
            <person name="Goeker M."/>
        </authorList>
    </citation>
    <scope>NUCLEOTIDE SEQUENCE [LARGE SCALE GENOMIC DNA]</scope>
    <source>
        <strain evidence="1 2">DSM 26433</strain>
    </source>
</reference>
<dbReference type="AlphaFoldDB" id="A0A4R1NV61"/>
<name>A0A4R1NV61_9RHOB</name>
<dbReference type="OrthoDB" id="8686772at2"/>